<comment type="similarity">
    <text evidence="2 9">Belongs to the gluconokinase GntK/GntV family.</text>
</comment>
<evidence type="ECO:0000256" key="9">
    <source>
        <dbReference type="RuleBase" id="RU363066"/>
    </source>
</evidence>
<proteinExistence type="inferred from homology"/>
<evidence type="ECO:0000256" key="2">
    <source>
        <dbReference type="ARBA" id="ARBA00008420"/>
    </source>
</evidence>
<evidence type="ECO:0000256" key="5">
    <source>
        <dbReference type="ARBA" id="ARBA00022741"/>
    </source>
</evidence>
<name>A0A7G9TGH4_PSEMX</name>
<keyword evidence="5 9" id="KW-0547">Nucleotide-binding</keyword>
<dbReference type="PANTHER" id="PTHR43442">
    <property type="entry name" value="GLUCONOKINASE-RELATED"/>
    <property type="match status" value="1"/>
</dbReference>
<protein>
    <recommendedName>
        <fullName evidence="3 9">Gluconokinase</fullName>
        <ecNumber evidence="3 9">2.7.1.12</ecNumber>
    </recommendedName>
</protein>
<evidence type="ECO:0000256" key="3">
    <source>
        <dbReference type="ARBA" id="ARBA00012054"/>
    </source>
</evidence>
<comment type="catalytic activity">
    <reaction evidence="8 9">
        <text>D-gluconate + ATP = 6-phospho-D-gluconate + ADP + H(+)</text>
        <dbReference type="Rhea" id="RHEA:19433"/>
        <dbReference type="ChEBI" id="CHEBI:15378"/>
        <dbReference type="ChEBI" id="CHEBI:18391"/>
        <dbReference type="ChEBI" id="CHEBI:30616"/>
        <dbReference type="ChEBI" id="CHEBI:58759"/>
        <dbReference type="ChEBI" id="CHEBI:456216"/>
        <dbReference type="EC" id="2.7.1.12"/>
    </reaction>
</comment>
<evidence type="ECO:0000256" key="7">
    <source>
        <dbReference type="ARBA" id="ARBA00022840"/>
    </source>
</evidence>
<sequence>MSERVSVVVVMGVSGSGKTTLARALADAWPATFLDADDFHSAAAKARMASGQPLTDRMRAPWVRRIAADLQRRVAGGERVVLAFSGLRRRHRDRLRASGLPLRFLFLQGDRALVAARVLGRRDHYMPVALVDSQFAALEDPCNEVDVSPIRMEVAPAVQLSQALAQVKQFSD</sequence>
<dbReference type="PANTHER" id="PTHR43442:SF3">
    <property type="entry name" value="GLUCONOKINASE-RELATED"/>
    <property type="match status" value="1"/>
</dbReference>
<dbReference type="GO" id="GO:0005975">
    <property type="term" value="P:carbohydrate metabolic process"/>
    <property type="evidence" value="ECO:0007669"/>
    <property type="project" value="InterPro"/>
</dbReference>
<dbReference type="EC" id="2.7.1.12" evidence="3 9"/>
<dbReference type="EMBL" id="CP060731">
    <property type="protein sequence ID" value="QNN79199.1"/>
    <property type="molecule type" value="Genomic_DNA"/>
</dbReference>
<dbReference type="GO" id="GO:0005737">
    <property type="term" value="C:cytoplasm"/>
    <property type="evidence" value="ECO:0007669"/>
    <property type="project" value="TreeGrafter"/>
</dbReference>
<dbReference type="AlphaFoldDB" id="A0A7G9TGH4"/>
<evidence type="ECO:0000256" key="1">
    <source>
        <dbReference type="ARBA" id="ARBA00004761"/>
    </source>
</evidence>
<organism evidence="10 11">
    <name type="scientific">Pseudoxanthomonas mexicana</name>
    <dbReference type="NCBI Taxonomy" id="128785"/>
    <lineage>
        <taxon>Bacteria</taxon>
        <taxon>Pseudomonadati</taxon>
        <taxon>Pseudomonadota</taxon>
        <taxon>Gammaproteobacteria</taxon>
        <taxon>Lysobacterales</taxon>
        <taxon>Lysobacteraceae</taxon>
        <taxon>Pseudoxanthomonas</taxon>
    </lineage>
</organism>
<evidence type="ECO:0000313" key="11">
    <source>
        <dbReference type="Proteomes" id="UP000515838"/>
    </source>
</evidence>
<gene>
    <name evidence="10" type="ORF">IAE60_07285</name>
</gene>
<keyword evidence="4 9" id="KW-0808">Transferase</keyword>
<dbReference type="Pfam" id="PF13671">
    <property type="entry name" value="AAA_33"/>
    <property type="match status" value="1"/>
</dbReference>
<evidence type="ECO:0000256" key="4">
    <source>
        <dbReference type="ARBA" id="ARBA00022679"/>
    </source>
</evidence>
<reference evidence="10 11" key="1">
    <citation type="submission" date="2020-08" db="EMBL/GenBank/DDBJ databases">
        <title>Streptomycin Non-resistant strain, P. mexicana.</title>
        <authorList>
            <person name="Ganesh-Kumar S."/>
            <person name="Zhe T."/>
            <person name="Yu Z."/>
            <person name="Min Y."/>
        </authorList>
    </citation>
    <scope>NUCLEOTIDE SEQUENCE [LARGE SCALE GENOMIC DNA]</scope>
    <source>
        <strain evidence="10 11">GTZY2</strain>
    </source>
</reference>
<dbReference type="Gene3D" id="3.40.50.300">
    <property type="entry name" value="P-loop containing nucleotide triphosphate hydrolases"/>
    <property type="match status" value="1"/>
</dbReference>
<dbReference type="NCBIfam" id="TIGR01313">
    <property type="entry name" value="therm_gnt_kin"/>
    <property type="match status" value="1"/>
</dbReference>
<evidence type="ECO:0000313" key="10">
    <source>
        <dbReference type="EMBL" id="QNN79199.1"/>
    </source>
</evidence>
<dbReference type="GO" id="GO:0005524">
    <property type="term" value="F:ATP binding"/>
    <property type="evidence" value="ECO:0007669"/>
    <property type="project" value="UniProtKB-KW"/>
</dbReference>
<evidence type="ECO:0000256" key="6">
    <source>
        <dbReference type="ARBA" id="ARBA00022777"/>
    </source>
</evidence>
<dbReference type="Proteomes" id="UP000515838">
    <property type="component" value="Chromosome"/>
</dbReference>
<dbReference type="SUPFAM" id="SSF52540">
    <property type="entry name" value="P-loop containing nucleoside triphosphate hydrolases"/>
    <property type="match status" value="1"/>
</dbReference>
<dbReference type="RefSeq" id="WP_187574372.1">
    <property type="nucleotide sequence ID" value="NZ_CP060731.1"/>
</dbReference>
<dbReference type="GeneID" id="81470764"/>
<dbReference type="GO" id="GO:0046316">
    <property type="term" value="F:gluconokinase activity"/>
    <property type="evidence" value="ECO:0007669"/>
    <property type="project" value="UniProtKB-EC"/>
</dbReference>
<keyword evidence="7 9" id="KW-0067">ATP-binding</keyword>
<dbReference type="InterPro" id="IPR006001">
    <property type="entry name" value="Therm_gnt_kin"/>
</dbReference>
<keyword evidence="6 9" id="KW-0418">Kinase</keyword>
<dbReference type="CDD" id="cd02021">
    <property type="entry name" value="GntK"/>
    <property type="match status" value="1"/>
</dbReference>
<dbReference type="InterPro" id="IPR027417">
    <property type="entry name" value="P-loop_NTPase"/>
</dbReference>
<comment type="pathway">
    <text evidence="1">Carbohydrate acid metabolism.</text>
</comment>
<evidence type="ECO:0000256" key="8">
    <source>
        <dbReference type="ARBA" id="ARBA00048090"/>
    </source>
</evidence>
<accession>A0A7G9TGH4</accession>